<protein>
    <recommendedName>
        <fullName evidence="2">3beta-hydroxysteroid 3-dehydrogenase</fullName>
        <ecNumber evidence="2">1.1.1.270</ecNumber>
    </recommendedName>
</protein>
<dbReference type="InterPro" id="IPR036291">
    <property type="entry name" value="NAD(P)-bd_dom_sf"/>
</dbReference>
<dbReference type="EC" id="1.1.1.270" evidence="2"/>
<dbReference type="PANTHER" id="PTHR43647:SF2">
    <property type="entry name" value="DEHYDROGENASE"/>
    <property type="match status" value="1"/>
</dbReference>
<dbReference type="InterPro" id="IPR002347">
    <property type="entry name" value="SDR_fam"/>
</dbReference>
<dbReference type="SUPFAM" id="SSF51735">
    <property type="entry name" value="NAD(P)-binding Rossmann-fold domains"/>
    <property type="match status" value="1"/>
</dbReference>
<gene>
    <name evidence="3" type="ORF">H9Q72_013650</name>
</gene>
<name>A0A9P7HDC9_9HYPO</name>
<dbReference type="PANTHER" id="PTHR43647">
    <property type="entry name" value="DEHYDROGENASE"/>
    <property type="match status" value="1"/>
</dbReference>
<sequence>MGSVKFSPDTDIPSQKGKVILITGGNSGLGLETARALLKHEPSRIFLTCRSKAKFDQAVNNLQQGGSNTEAISFLALDPL</sequence>
<dbReference type="Proteomes" id="UP000750502">
    <property type="component" value="Unassembled WGS sequence"/>
</dbReference>
<dbReference type="EMBL" id="JADFTT010000876">
    <property type="protein sequence ID" value="KAG5758215.1"/>
    <property type="molecule type" value="Genomic_DNA"/>
</dbReference>
<accession>A0A9P7HDC9</accession>
<evidence type="ECO:0000256" key="1">
    <source>
        <dbReference type="ARBA" id="ARBA00023589"/>
    </source>
</evidence>
<evidence type="ECO:0000256" key="2">
    <source>
        <dbReference type="ARBA" id="ARBA00023621"/>
    </source>
</evidence>
<evidence type="ECO:0000313" key="4">
    <source>
        <dbReference type="Proteomes" id="UP000750502"/>
    </source>
</evidence>
<dbReference type="Gene3D" id="3.40.50.720">
    <property type="entry name" value="NAD(P)-binding Rossmann-like Domain"/>
    <property type="match status" value="1"/>
</dbReference>
<dbReference type="AlphaFoldDB" id="A0A9P7HDC9"/>
<dbReference type="Pfam" id="PF00106">
    <property type="entry name" value="adh_short"/>
    <property type="match status" value="1"/>
</dbReference>
<dbReference type="OrthoDB" id="191139at2759"/>
<reference evidence="3" key="1">
    <citation type="journal article" date="2020" name="bioRxiv">
        <title>Historical genomics reveals the evolutionary mechanisms behind multiple outbreaks of the host-specific coffee wilt pathogen Fusarium xylarioides.</title>
        <authorList>
            <person name="Peck D."/>
            <person name="Nowell R.W."/>
            <person name="Flood J."/>
            <person name="Ryan M.J."/>
            <person name="Barraclough T.G."/>
        </authorList>
    </citation>
    <scope>NUCLEOTIDE SEQUENCE</scope>
    <source>
        <strain evidence="3">IMI 127659i</strain>
    </source>
</reference>
<reference evidence="3" key="2">
    <citation type="submission" date="2020-10" db="EMBL/GenBank/DDBJ databases">
        <authorList>
            <person name="Peck L.D."/>
            <person name="Nowell R.W."/>
            <person name="Flood J."/>
            <person name="Ryan M.J."/>
            <person name="Barraclough T.G."/>
        </authorList>
    </citation>
    <scope>NUCLEOTIDE SEQUENCE</scope>
    <source>
        <strain evidence="3">IMI 127659i</strain>
    </source>
</reference>
<organism evidence="3 4">
    <name type="scientific">Fusarium xylarioides</name>
    <dbReference type="NCBI Taxonomy" id="221167"/>
    <lineage>
        <taxon>Eukaryota</taxon>
        <taxon>Fungi</taxon>
        <taxon>Dikarya</taxon>
        <taxon>Ascomycota</taxon>
        <taxon>Pezizomycotina</taxon>
        <taxon>Sordariomycetes</taxon>
        <taxon>Hypocreomycetidae</taxon>
        <taxon>Hypocreales</taxon>
        <taxon>Nectriaceae</taxon>
        <taxon>Fusarium</taxon>
        <taxon>Fusarium fujikuroi species complex</taxon>
    </lineage>
</organism>
<dbReference type="GO" id="GO:0000253">
    <property type="term" value="F:3-beta-hydroxysteroid 3-dehydrogenase (NADP+) activity"/>
    <property type="evidence" value="ECO:0007669"/>
    <property type="project" value="UniProtKB-EC"/>
</dbReference>
<keyword evidence="4" id="KW-1185">Reference proteome</keyword>
<proteinExistence type="predicted"/>
<dbReference type="InterPro" id="IPR051593">
    <property type="entry name" value="Ergosterol_Biosynth_ERG27"/>
</dbReference>
<evidence type="ECO:0000313" key="3">
    <source>
        <dbReference type="EMBL" id="KAG5758215.1"/>
    </source>
</evidence>
<comment type="pathway">
    <text evidence="1">Steroid biosynthesis; zymosterol biosynthesis; zymosterol from lanosterol: step 5/6.</text>
</comment>
<comment type="caution">
    <text evidence="3">The sequence shown here is derived from an EMBL/GenBank/DDBJ whole genome shotgun (WGS) entry which is preliminary data.</text>
</comment>